<protein>
    <submittedName>
        <fullName evidence="4">Uncharacterized protein LOC109477074</fullName>
    </submittedName>
</protein>
<accession>A0A6P4ZRX4</accession>
<dbReference type="OrthoDB" id="10006387at2759"/>
<feature type="chain" id="PRO_5027686563" evidence="2">
    <location>
        <begin position="24"/>
        <end position="167"/>
    </location>
</feature>
<evidence type="ECO:0000256" key="2">
    <source>
        <dbReference type="SAM" id="SignalP"/>
    </source>
</evidence>
<feature type="signal peptide" evidence="2">
    <location>
        <begin position="1"/>
        <end position="23"/>
    </location>
</feature>
<keyword evidence="2" id="KW-0732">Signal</keyword>
<proteinExistence type="predicted"/>
<dbReference type="AlphaFoldDB" id="A0A6P4ZRX4"/>
<dbReference type="RefSeq" id="XP_019633677.1">
    <property type="nucleotide sequence ID" value="XM_019778118.1"/>
</dbReference>
<evidence type="ECO:0000313" key="3">
    <source>
        <dbReference type="Proteomes" id="UP000515135"/>
    </source>
</evidence>
<organism evidence="3 4">
    <name type="scientific">Branchiostoma belcheri</name>
    <name type="common">Amphioxus</name>
    <dbReference type="NCBI Taxonomy" id="7741"/>
    <lineage>
        <taxon>Eukaryota</taxon>
        <taxon>Metazoa</taxon>
        <taxon>Chordata</taxon>
        <taxon>Cephalochordata</taxon>
        <taxon>Leptocardii</taxon>
        <taxon>Amphioxiformes</taxon>
        <taxon>Branchiostomatidae</taxon>
        <taxon>Branchiostoma</taxon>
    </lineage>
</organism>
<dbReference type="Proteomes" id="UP000515135">
    <property type="component" value="Unplaced"/>
</dbReference>
<feature type="compositionally biased region" description="Basic residues" evidence="1">
    <location>
        <begin position="149"/>
        <end position="159"/>
    </location>
</feature>
<gene>
    <name evidence="4" type="primary">LOC109477074</name>
</gene>
<name>A0A6P4ZRX4_BRABE</name>
<sequence>MDVQATALAFLLVLAGVLDPARCMFIPRARGKTETQPPMSYTVDGERGVAFGNDMLRPDVEVEDEFGRPCPSCPSAVDVEALAKFKNVVASQLSDISVRMYDLMAKVDNFEMAMEARQLEMEARLAVQQRQLEELQRTASIDDQLNRTEKKHHKHRKGPRIIFPRTP</sequence>
<feature type="region of interest" description="Disordered" evidence="1">
    <location>
        <begin position="138"/>
        <end position="167"/>
    </location>
</feature>
<reference evidence="4" key="1">
    <citation type="submission" date="2025-08" db="UniProtKB">
        <authorList>
            <consortium name="RefSeq"/>
        </authorList>
    </citation>
    <scope>IDENTIFICATION</scope>
    <source>
        <tissue evidence="4">Gonad</tissue>
    </source>
</reference>
<dbReference type="KEGG" id="bbel:109477074"/>
<keyword evidence="3" id="KW-1185">Reference proteome</keyword>
<dbReference type="GeneID" id="109477074"/>
<evidence type="ECO:0000313" key="4">
    <source>
        <dbReference type="RefSeq" id="XP_019633677.1"/>
    </source>
</evidence>
<evidence type="ECO:0000256" key="1">
    <source>
        <dbReference type="SAM" id="MobiDB-lite"/>
    </source>
</evidence>